<reference evidence="2 3" key="1">
    <citation type="submission" date="2020-04" db="EMBL/GenBank/DDBJ databases">
        <authorList>
            <person name="Laetsch R D."/>
            <person name="Stevens L."/>
            <person name="Kumar S."/>
            <person name="Blaxter L. M."/>
        </authorList>
    </citation>
    <scope>NUCLEOTIDE SEQUENCE [LARGE SCALE GENOMIC DNA]</scope>
</reference>
<protein>
    <submittedName>
        <fullName evidence="2">Uncharacterized protein</fullName>
    </submittedName>
</protein>
<comment type="caution">
    <text evidence="2">The sequence shown here is derived from an EMBL/GenBank/DDBJ whole genome shotgun (WGS) entry which is preliminary data.</text>
</comment>
<keyword evidence="3" id="KW-1185">Reference proteome</keyword>
<accession>A0A8S1EV72</accession>
<evidence type="ECO:0000313" key="2">
    <source>
        <dbReference type="EMBL" id="CAB3403921.1"/>
    </source>
</evidence>
<dbReference type="OrthoDB" id="5847419at2759"/>
<evidence type="ECO:0000313" key="3">
    <source>
        <dbReference type="Proteomes" id="UP000494206"/>
    </source>
</evidence>
<feature type="region of interest" description="Disordered" evidence="1">
    <location>
        <begin position="1"/>
        <end position="49"/>
    </location>
</feature>
<proteinExistence type="predicted"/>
<evidence type="ECO:0000256" key="1">
    <source>
        <dbReference type="SAM" id="MobiDB-lite"/>
    </source>
</evidence>
<name>A0A8S1EV72_9PELO</name>
<organism evidence="2 3">
    <name type="scientific">Caenorhabditis bovis</name>
    <dbReference type="NCBI Taxonomy" id="2654633"/>
    <lineage>
        <taxon>Eukaryota</taxon>
        <taxon>Metazoa</taxon>
        <taxon>Ecdysozoa</taxon>
        <taxon>Nematoda</taxon>
        <taxon>Chromadorea</taxon>
        <taxon>Rhabditida</taxon>
        <taxon>Rhabditina</taxon>
        <taxon>Rhabditomorpha</taxon>
        <taxon>Rhabditoidea</taxon>
        <taxon>Rhabditidae</taxon>
        <taxon>Peloderinae</taxon>
        <taxon>Caenorhabditis</taxon>
    </lineage>
</organism>
<feature type="compositionally biased region" description="Low complexity" evidence="1">
    <location>
        <begin position="14"/>
        <end position="34"/>
    </location>
</feature>
<dbReference type="EMBL" id="CADEPM010000004">
    <property type="protein sequence ID" value="CAB3403921.1"/>
    <property type="molecule type" value="Genomic_DNA"/>
</dbReference>
<gene>
    <name evidence="2" type="ORF">CBOVIS_LOCUS6324</name>
</gene>
<sequence length="145" mass="16827">MTTMAMLGDEMSKKISLSEPSKSPKKASAVSLLSTSSNEDPPRKKSSLKENIANVIRSPNFILRREATKTRWDQVRDRLKLNRIKISIRERRKAYRSSSFIQFVFISFINRVKTIRKTLKLCPNEAMFCYSAEKCYFIRNPATQK</sequence>
<dbReference type="Proteomes" id="UP000494206">
    <property type="component" value="Unassembled WGS sequence"/>
</dbReference>
<dbReference type="AlphaFoldDB" id="A0A8S1EV72"/>